<dbReference type="AlphaFoldDB" id="A0A8J8FGT8"/>
<feature type="chain" id="PRO_5035258948" evidence="1">
    <location>
        <begin position="22"/>
        <end position="270"/>
    </location>
</feature>
<feature type="signal peptide" evidence="1">
    <location>
        <begin position="1"/>
        <end position="21"/>
    </location>
</feature>
<dbReference type="Proteomes" id="UP000598971">
    <property type="component" value="Unassembled WGS sequence"/>
</dbReference>
<dbReference type="PROSITE" id="PS51257">
    <property type="entry name" value="PROKAR_LIPOPROTEIN"/>
    <property type="match status" value="1"/>
</dbReference>
<sequence>MKTRHTILILLAFLFASCNLSDNKTGVKKDFYNSIADWDIKYVPIIPPFRASSTYPGQWVINGSQEILHLGKNRGGDIPVNSFGVSKNYIYGKTENGQWFLFNINSLVYSEYSTDTELYKILNLFKLGKNQIESCDKYFQQLSDNKRCYWYPKVGEEYQKFEDKLPDKVYTVLVDGKEKATDFKVKETIQKSVSKLYYFTVRYDNERNDLFYVSFDYSPPQLIDKNKIYTAYCEDNVFLDISIYTPFPVGQSKGIDEKDRIVLSKQIELK</sequence>
<evidence type="ECO:0000256" key="1">
    <source>
        <dbReference type="SAM" id="SignalP"/>
    </source>
</evidence>
<accession>A0A8J8FGT8</accession>
<comment type="caution">
    <text evidence="2">The sequence shown here is derived from an EMBL/GenBank/DDBJ whole genome shotgun (WGS) entry which is preliminary data.</text>
</comment>
<dbReference type="EMBL" id="WHPF01000015">
    <property type="protein sequence ID" value="NNV57400.1"/>
    <property type="molecule type" value="Genomic_DNA"/>
</dbReference>
<reference evidence="2" key="1">
    <citation type="submission" date="2019-10" db="EMBL/GenBank/DDBJ databases">
        <title>Draft genome sequence of Panacibacter sp. KCS-6.</title>
        <authorList>
            <person name="Yim K.J."/>
        </authorList>
    </citation>
    <scope>NUCLEOTIDE SEQUENCE</scope>
    <source>
        <strain evidence="2">KCS-6</strain>
    </source>
</reference>
<evidence type="ECO:0000313" key="3">
    <source>
        <dbReference type="Proteomes" id="UP000598971"/>
    </source>
</evidence>
<keyword evidence="1" id="KW-0732">Signal</keyword>
<dbReference type="RefSeq" id="WP_171609349.1">
    <property type="nucleotide sequence ID" value="NZ_WHPF01000015.1"/>
</dbReference>
<name>A0A8J8FGT8_9BACT</name>
<keyword evidence="3" id="KW-1185">Reference proteome</keyword>
<proteinExistence type="predicted"/>
<gene>
    <name evidence="2" type="ORF">GD597_18150</name>
</gene>
<evidence type="ECO:0000313" key="2">
    <source>
        <dbReference type="EMBL" id="NNV57400.1"/>
    </source>
</evidence>
<organism evidence="2 3">
    <name type="scientific">Limnovirga soli</name>
    <dbReference type="NCBI Taxonomy" id="2656915"/>
    <lineage>
        <taxon>Bacteria</taxon>
        <taxon>Pseudomonadati</taxon>
        <taxon>Bacteroidota</taxon>
        <taxon>Chitinophagia</taxon>
        <taxon>Chitinophagales</taxon>
        <taxon>Chitinophagaceae</taxon>
        <taxon>Limnovirga</taxon>
    </lineage>
</organism>
<protein>
    <submittedName>
        <fullName evidence="2">Uncharacterized protein</fullName>
    </submittedName>
</protein>